<accession>A0A0R8P0I6</accession>
<dbReference type="AlphaFoldDB" id="A0A0R8P0I6"/>
<organism evidence="2">
    <name type="scientific">Chrysopa pallens</name>
    <name type="common">Green lacewing</name>
    <name type="synonym">Hemerobius pallens</name>
    <dbReference type="NCBI Taxonomy" id="417485"/>
    <lineage>
        <taxon>Eukaryota</taxon>
        <taxon>Metazoa</taxon>
        <taxon>Ecdysozoa</taxon>
        <taxon>Arthropoda</taxon>
        <taxon>Hexapoda</taxon>
        <taxon>Insecta</taxon>
        <taxon>Pterygota</taxon>
        <taxon>Neoptera</taxon>
        <taxon>Endopterygota</taxon>
        <taxon>Neuroptera</taxon>
        <taxon>Hemerobiiformia</taxon>
        <taxon>Chrysopidae</taxon>
        <taxon>Chrysopinae</taxon>
        <taxon>Chrysopa</taxon>
    </lineage>
</organism>
<dbReference type="InterPro" id="IPR005055">
    <property type="entry name" value="A10/PebIII"/>
</dbReference>
<keyword evidence="1" id="KW-0732">Signal</keyword>
<dbReference type="Gene3D" id="1.10.2080.10">
    <property type="entry name" value="Insect odorant-binding protein A10/Ejaculatory bulb-specific protein 3"/>
    <property type="match status" value="1"/>
</dbReference>
<dbReference type="EMBL" id="KP082901">
    <property type="protein sequence ID" value="AKW47193.1"/>
    <property type="molecule type" value="mRNA"/>
</dbReference>
<dbReference type="Pfam" id="PF03392">
    <property type="entry name" value="OS-D"/>
    <property type="match status" value="1"/>
</dbReference>
<name>A0A0R8P0I6_CHRPA</name>
<reference evidence="2" key="1">
    <citation type="submission" date="2014-10" db="EMBL/GenBank/DDBJ databases">
        <title>Identification and comparison of genes expressed in the antennae of Chrysopa pallens and Chrysoperla sinica.</title>
        <authorList>
            <person name="Li Z."/>
        </authorList>
    </citation>
    <scope>NUCLEOTIDE SEQUENCE</scope>
</reference>
<dbReference type="SUPFAM" id="SSF100910">
    <property type="entry name" value="Chemosensory protein Csp2"/>
    <property type="match status" value="1"/>
</dbReference>
<dbReference type="InterPro" id="IPR036682">
    <property type="entry name" value="OS_D_A10/PebIII_sf"/>
</dbReference>
<protein>
    <submittedName>
        <fullName evidence="2">Chemosensory protein 14</fullName>
    </submittedName>
</protein>
<dbReference type="PANTHER" id="PTHR11257">
    <property type="entry name" value="CHEMOSENSORY PROTEIN-RELATED"/>
    <property type="match status" value="1"/>
</dbReference>
<feature type="signal peptide" evidence="1">
    <location>
        <begin position="1"/>
        <end position="17"/>
    </location>
</feature>
<dbReference type="PANTHER" id="PTHR11257:SF12">
    <property type="entry name" value="EJACULATORY BULB-SPECIFIC PROTEIN 3-RELATED"/>
    <property type="match status" value="1"/>
</dbReference>
<evidence type="ECO:0000256" key="1">
    <source>
        <dbReference type="SAM" id="SignalP"/>
    </source>
</evidence>
<sequence length="118" mass="13561">MKTAVILLLALFGVVLTARFDNIDIDKVLGNQRVLDSYLKCMYDEGPCTPEGRDLREKAPQALETSCKDCTENQKALVRKASKFLIKNRPDDWKKLSEKFDPEGKYQKAFNDFLNEKK</sequence>
<feature type="chain" id="PRO_5006587784" evidence="1">
    <location>
        <begin position="18"/>
        <end position="118"/>
    </location>
</feature>
<evidence type="ECO:0000313" key="2">
    <source>
        <dbReference type="EMBL" id="AKW47193.1"/>
    </source>
</evidence>
<proteinExistence type="evidence at transcript level"/>